<feature type="region of interest" description="Disordered" evidence="1">
    <location>
        <begin position="67"/>
        <end position="86"/>
    </location>
</feature>
<dbReference type="NCBIfam" id="TIGR03847">
    <property type="entry name" value="conserved hypothetical protein"/>
    <property type="match status" value="1"/>
</dbReference>
<organism evidence="2 3">
    <name type="scientific">Streptomyces axinellae</name>
    <dbReference type="NCBI Taxonomy" id="552788"/>
    <lineage>
        <taxon>Bacteria</taxon>
        <taxon>Bacillati</taxon>
        <taxon>Actinomycetota</taxon>
        <taxon>Actinomycetes</taxon>
        <taxon>Kitasatosporales</taxon>
        <taxon>Streptomycetaceae</taxon>
        <taxon>Streptomyces</taxon>
    </lineage>
</organism>
<reference evidence="3" key="1">
    <citation type="journal article" date="2019" name="Int. J. Syst. Evol. Microbiol.">
        <title>The Global Catalogue of Microorganisms (GCM) 10K type strain sequencing project: providing services to taxonomists for standard genome sequencing and annotation.</title>
        <authorList>
            <consortium name="The Broad Institute Genomics Platform"/>
            <consortium name="The Broad Institute Genome Sequencing Center for Infectious Disease"/>
            <person name="Wu L."/>
            <person name="Ma J."/>
        </authorList>
    </citation>
    <scope>NUCLEOTIDE SEQUENCE [LARGE SCALE GENOMIC DNA]</scope>
    <source>
        <strain evidence="3">JCM 16373</strain>
    </source>
</reference>
<dbReference type="Proteomes" id="UP001501447">
    <property type="component" value="Unassembled WGS sequence"/>
</dbReference>
<proteinExistence type="predicted"/>
<dbReference type="RefSeq" id="WP_344561026.1">
    <property type="nucleotide sequence ID" value="NZ_BAAARJ010000001.1"/>
</dbReference>
<evidence type="ECO:0000313" key="2">
    <source>
        <dbReference type="EMBL" id="GAA2592194.1"/>
    </source>
</evidence>
<evidence type="ECO:0000256" key="1">
    <source>
        <dbReference type="SAM" id="MobiDB-lite"/>
    </source>
</evidence>
<dbReference type="InterPro" id="IPR021441">
    <property type="entry name" value="DUF3090"/>
</dbReference>
<accession>A0ABP6BX67</accession>
<evidence type="ECO:0000313" key="3">
    <source>
        <dbReference type="Proteomes" id="UP001501447"/>
    </source>
</evidence>
<comment type="caution">
    <text evidence="2">The sequence shown here is derived from an EMBL/GenBank/DDBJ whole genome shotgun (WGS) entry which is preliminary data.</text>
</comment>
<protein>
    <submittedName>
        <fullName evidence="2">DUF3090 domain-containing protein</fullName>
    </submittedName>
</protein>
<keyword evidence="3" id="KW-1185">Reference proteome</keyword>
<sequence length="196" mass="21335">MSRQVFLYDPPDRFIAGTVGLPGRRTFFLQASAGARTTSVALEKAQVEALAERIDELLDEVVRRSGGSAPVPAVASSEVDDTDPLESPVEEEFRVGTMALAWDGEGERMVVEAQAIVELEPDADEDLADAEERLLQDDENGPPMLRVRISGSMARSFAKRAMEVVNAGRPPCPLCSLPLDPEGHVCPRQNGYRRGE</sequence>
<dbReference type="Pfam" id="PF11290">
    <property type="entry name" value="DUF3090"/>
    <property type="match status" value="1"/>
</dbReference>
<gene>
    <name evidence="2" type="ORF">GCM10009863_01440</name>
</gene>
<name>A0ABP6BX67_9ACTN</name>
<dbReference type="EMBL" id="BAAARJ010000001">
    <property type="protein sequence ID" value="GAA2592194.1"/>
    <property type="molecule type" value="Genomic_DNA"/>
</dbReference>